<name>A0AAV2BNM4_9ARAC</name>
<dbReference type="Proteomes" id="UP001497382">
    <property type="component" value="Unassembled WGS sequence"/>
</dbReference>
<keyword evidence="2" id="KW-1185">Reference proteome</keyword>
<proteinExistence type="predicted"/>
<comment type="caution">
    <text evidence="1">The sequence shown here is derived from an EMBL/GenBank/DDBJ whole genome shotgun (WGS) entry which is preliminary data.</text>
</comment>
<evidence type="ECO:0000313" key="1">
    <source>
        <dbReference type="EMBL" id="CAL1297880.1"/>
    </source>
</evidence>
<reference evidence="1 2" key="1">
    <citation type="submission" date="2024-04" db="EMBL/GenBank/DDBJ databases">
        <authorList>
            <person name="Rising A."/>
            <person name="Reimegard J."/>
            <person name="Sonavane S."/>
            <person name="Akerstrom W."/>
            <person name="Nylinder S."/>
            <person name="Hedman E."/>
            <person name="Kallberg Y."/>
        </authorList>
    </citation>
    <scope>NUCLEOTIDE SEQUENCE [LARGE SCALE GENOMIC DNA]</scope>
</reference>
<accession>A0AAV2BNM4</accession>
<protein>
    <submittedName>
        <fullName evidence="1">Uncharacterized protein</fullName>
    </submittedName>
</protein>
<dbReference type="AlphaFoldDB" id="A0AAV2BNM4"/>
<gene>
    <name evidence="1" type="ORF">LARSCL_LOCUS20564</name>
</gene>
<sequence length="627" mass="70686">LLSCYPLKCCQFDAKSPNIVSVKDTICQLFKYISSNRTCRVIKMGRQGSLLLSFLRSALEKQKYQNLKIDSSGLTFSITLPRKTKKLSVDDELIFKDWYELKNKDYVFGSRDYTMAKQTLITSLGKSDYVEQVSNGGNKLTFRILEDYEVKEKKRLKKKLKQEVNIEKPCISSSTQSENPSACDSPPSGNFVEPINGNLIALDGTELPQVNNCLETKKLNEILSPADSGYGSVINSPQSENSADKNNNLFFLVDTKSSQVLICLEANKNVGMNVTLLPLIEFANGKGVDSLPISNSVEPSNENFSISSDDALSQAPHLWQANSLLQNNGIQQTAYSTCVLDEFVISEAMDNSDSTEVPVHDATDSSEVLLEGTQARNYFLGNSEHETPCLNLMEWSSQNTNLKNYPDKNEAKKMWNILQAKDISDEEFNNLLINSIPALNSDHSMTNDEDLNTHVSEIQNMHGHRTEWCSENTKLENHPDGNEAMKKWNMLQTMDISDEEINNLIINSIPALNSNHSMANDEDLHTLVPEMQNMHGQRTECQDHLTKELRNKLEADTSDINFYPFTPVKVNLSKEIYSSQGMMRTDFEEAVSKSNGFQTVKEYNFTNNPLSSSEQIFAHVDRLNRIY</sequence>
<evidence type="ECO:0000313" key="2">
    <source>
        <dbReference type="Proteomes" id="UP001497382"/>
    </source>
</evidence>
<feature type="non-terminal residue" evidence="1">
    <location>
        <position position="1"/>
    </location>
</feature>
<organism evidence="1 2">
    <name type="scientific">Larinioides sclopetarius</name>
    <dbReference type="NCBI Taxonomy" id="280406"/>
    <lineage>
        <taxon>Eukaryota</taxon>
        <taxon>Metazoa</taxon>
        <taxon>Ecdysozoa</taxon>
        <taxon>Arthropoda</taxon>
        <taxon>Chelicerata</taxon>
        <taxon>Arachnida</taxon>
        <taxon>Araneae</taxon>
        <taxon>Araneomorphae</taxon>
        <taxon>Entelegynae</taxon>
        <taxon>Araneoidea</taxon>
        <taxon>Araneidae</taxon>
        <taxon>Larinioides</taxon>
    </lineage>
</organism>
<dbReference type="EMBL" id="CAXIEN010000444">
    <property type="protein sequence ID" value="CAL1297880.1"/>
    <property type="molecule type" value="Genomic_DNA"/>
</dbReference>